<dbReference type="Proteomes" id="UP000464374">
    <property type="component" value="Chromosome"/>
</dbReference>
<gene>
    <name evidence="1" type="ORF">GWP43_07550</name>
</gene>
<evidence type="ECO:0000313" key="1">
    <source>
        <dbReference type="EMBL" id="QHX43326.1"/>
    </source>
</evidence>
<evidence type="ECO:0000313" key="2">
    <source>
        <dbReference type="Proteomes" id="UP000464374"/>
    </source>
</evidence>
<dbReference type="EMBL" id="CP048020">
    <property type="protein sequence ID" value="QHX43326.1"/>
    <property type="molecule type" value="Genomic_DNA"/>
</dbReference>
<name>A0A6P1Y0I4_9SPIR</name>
<dbReference type="KEGG" id="trz:GWP43_07550"/>
<protein>
    <submittedName>
        <fullName evidence="1">Uncharacterized protein</fullName>
    </submittedName>
</protein>
<accession>A0A6P1Y0I4</accession>
<dbReference type="AlphaFoldDB" id="A0A6P1Y0I4"/>
<dbReference type="RefSeq" id="WP_162663653.1">
    <property type="nucleotide sequence ID" value="NZ_CP048020.1"/>
</dbReference>
<reference evidence="1 2" key="1">
    <citation type="submission" date="2020-01" db="EMBL/GenBank/DDBJ databases">
        <title>Complete genome sequence of a human oral phylogroup 1 Treponema sp. strain ATCC 700766, originally isolated from periodontitis dental plaque.</title>
        <authorList>
            <person name="Chan Y."/>
            <person name="Huo Y.-B."/>
            <person name="Yu X.-L."/>
            <person name="Zeng H."/>
            <person name="Leung W.-K."/>
            <person name="Watt R.M."/>
        </authorList>
    </citation>
    <scope>NUCLEOTIDE SEQUENCE [LARGE SCALE GENOMIC DNA]</scope>
    <source>
        <strain evidence="1 2">OMZ 804</strain>
    </source>
</reference>
<organism evidence="1 2">
    <name type="scientific">Treponema vincentii</name>
    <dbReference type="NCBI Taxonomy" id="69710"/>
    <lineage>
        <taxon>Bacteria</taxon>
        <taxon>Pseudomonadati</taxon>
        <taxon>Spirochaetota</taxon>
        <taxon>Spirochaetia</taxon>
        <taxon>Spirochaetales</taxon>
        <taxon>Treponemataceae</taxon>
        <taxon>Treponema</taxon>
    </lineage>
</organism>
<sequence>MLNEKLMDYFHKYFIEERKYIDKIEAGDFSSYEPSGFSYKLFSDKNSILIQKIIPNIRENTTEYEKDIKYSFFKYLDERIYENNQKIKEKKKNYKSNLSEFKDNNLRLGILIKHYQENIDMFNKLKKVNTVMEIIVYYTNYFEKIKSNGYRDEDADIYAYYRIFENLYRLYKLKKEPELDYISPNKLENIYSNNGISLFENDKMYSQWNLLTFNPKYMTIKDLNPPRIYDKRINSLVYPKNMDLESLKLIKSRIATKEIIDFSFRPNYFSVGENQEDGAYSMEELEFGKKIELSNLDKNIVSKLYSKKFDTLWVKKENNEIIFEELPNKERYYHDDSIVFTRMVHLVFFQNEYCYFIKHIDYELIYYSIDEYIARLDDVRQKGTIKKRNKIFKIDNSRIPLLKDKDTDFLIHILYTYFEFEELITEYFEKI</sequence>
<proteinExistence type="predicted"/>